<keyword evidence="3" id="KW-0472">Membrane</keyword>
<evidence type="ECO:0000256" key="1">
    <source>
        <dbReference type="ARBA" id="ARBA00004196"/>
    </source>
</evidence>
<dbReference type="RefSeq" id="WP_167193141.1">
    <property type="nucleotide sequence ID" value="NZ_JAAORB010000003.1"/>
</dbReference>
<dbReference type="SUPFAM" id="SSF48452">
    <property type="entry name" value="TPR-like"/>
    <property type="match status" value="1"/>
</dbReference>
<name>A0A967BAB7_9RHOB</name>
<dbReference type="GO" id="GO:0017004">
    <property type="term" value="P:cytochrome complex assembly"/>
    <property type="evidence" value="ECO:0007669"/>
    <property type="project" value="UniProtKB-KW"/>
</dbReference>
<dbReference type="Gene3D" id="1.25.40.10">
    <property type="entry name" value="Tetratricopeptide repeat domain"/>
    <property type="match status" value="1"/>
</dbReference>
<dbReference type="InterPro" id="IPR051263">
    <property type="entry name" value="C-type_cytochrome_biogenesis"/>
</dbReference>
<dbReference type="AlphaFoldDB" id="A0A967BAB7"/>
<evidence type="ECO:0000256" key="2">
    <source>
        <dbReference type="ARBA" id="ARBA00022748"/>
    </source>
</evidence>
<evidence type="ECO:0000313" key="5">
    <source>
        <dbReference type="Proteomes" id="UP000639775"/>
    </source>
</evidence>
<dbReference type="GO" id="GO:0030313">
    <property type="term" value="C:cell envelope"/>
    <property type="evidence" value="ECO:0007669"/>
    <property type="project" value="UniProtKB-SubCell"/>
</dbReference>
<protein>
    <submittedName>
        <fullName evidence="4">C-type cytochrome biogenesis protein CcmI</fullName>
    </submittedName>
</protein>
<keyword evidence="5" id="KW-1185">Reference proteome</keyword>
<comment type="caution">
    <text evidence="4">The sequence shown here is derived from an EMBL/GenBank/DDBJ whole genome shotgun (WGS) entry which is preliminary data.</text>
</comment>
<evidence type="ECO:0000313" key="4">
    <source>
        <dbReference type="EMBL" id="NHQ73374.1"/>
    </source>
</evidence>
<comment type="subcellular location">
    <subcellularLocation>
        <location evidence="1">Cell envelope</location>
    </subcellularLocation>
</comment>
<accession>A0A967BAB7</accession>
<keyword evidence="3" id="KW-1133">Transmembrane helix</keyword>
<evidence type="ECO:0000256" key="3">
    <source>
        <dbReference type="SAM" id="Phobius"/>
    </source>
</evidence>
<feature type="transmembrane region" description="Helical" evidence="3">
    <location>
        <begin position="94"/>
        <end position="112"/>
    </location>
</feature>
<dbReference type="NCBIfam" id="TIGR03142">
    <property type="entry name" value="cytochro_ccmI"/>
    <property type="match status" value="1"/>
</dbReference>
<dbReference type="Proteomes" id="UP000639775">
    <property type="component" value="Unassembled WGS sequence"/>
</dbReference>
<dbReference type="PANTHER" id="PTHR47870">
    <property type="entry name" value="CYTOCHROME C-TYPE BIOGENESIS PROTEIN CCMH"/>
    <property type="match status" value="1"/>
</dbReference>
<keyword evidence="2" id="KW-0201">Cytochrome c-type biogenesis</keyword>
<reference evidence="4" key="1">
    <citation type="submission" date="2020-03" db="EMBL/GenBank/DDBJ databases">
        <title>Roseovarius gahaiensis sp. nov., isolated from Gahai Saline Lake, China.</title>
        <authorList>
            <person name="Sun X."/>
        </authorList>
    </citation>
    <scope>NUCLEOTIDE SEQUENCE</scope>
    <source>
        <strain evidence="4">GH877</strain>
    </source>
</reference>
<dbReference type="InterPro" id="IPR011990">
    <property type="entry name" value="TPR-like_helical_dom_sf"/>
</dbReference>
<feature type="transmembrane region" description="Helical" evidence="3">
    <location>
        <begin position="6"/>
        <end position="23"/>
    </location>
</feature>
<dbReference type="PANTHER" id="PTHR47870:SF1">
    <property type="entry name" value="CYTOCHROME C-TYPE BIOGENESIS PROTEIN CCMH"/>
    <property type="match status" value="1"/>
</dbReference>
<sequence length="418" mass="45051">MLFWIITGVLALLVSGIIGLALLRGRVGDKPPAAYDLQVYRDQLKEVDRDLARGVVGPEDAERTRAEISRRVLAADAQLKQEEDTAGKPNRSGAFIAFALALVMIGGAFGLYTQLGAPGMGDLPLKARMAASDAERASRLTQAEAEAQMPAADISPDTSEDFMRLMEQLRQTVKDRPGDLRGLTLLVRNESALGNNAAAYEAQQKIIDIKGDAAPASDYAYLAELKVRAAGGYVSKDAEEALRAALERDPRNAIARFYMGIYLMDVDRPDAAFRTWDTLLRESSPDAPWVAPIRARIEELAWRAGVTDYELPEMPQTDAPAQTPPVAGPSTADIDAAGDMSEEDRQQMIQGMVQGLSKRLATEGGTSAEWSQLIRALGVLGNTEQAANIWAEAQGVFAEQPEALDQVRAAARAAGVAE</sequence>
<gene>
    <name evidence="4" type="primary">ccmI</name>
    <name evidence="4" type="ORF">HAT86_02695</name>
</gene>
<proteinExistence type="predicted"/>
<keyword evidence="3" id="KW-0812">Transmembrane</keyword>
<dbReference type="EMBL" id="JAAORB010000003">
    <property type="protein sequence ID" value="NHQ73374.1"/>
    <property type="molecule type" value="Genomic_DNA"/>
</dbReference>
<organism evidence="4 5">
    <name type="scientific">Roseovarius gahaiensis</name>
    <dbReference type="NCBI Taxonomy" id="2716691"/>
    <lineage>
        <taxon>Bacteria</taxon>
        <taxon>Pseudomonadati</taxon>
        <taxon>Pseudomonadota</taxon>
        <taxon>Alphaproteobacteria</taxon>
        <taxon>Rhodobacterales</taxon>
        <taxon>Roseobacteraceae</taxon>
        <taxon>Roseovarius</taxon>
    </lineage>
</organism>
<dbReference type="InterPro" id="IPR017560">
    <property type="entry name" value="Cyt_c_biogenesis_CcmI"/>
</dbReference>